<dbReference type="NCBIfam" id="TIGR01509">
    <property type="entry name" value="HAD-SF-IA-v3"/>
    <property type="match status" value="1"/>
</dbReference>
<sequence length="221" mass="23498">MERAALFDVDGTLTDTNHLHIVAWWEALRQTDHVVPMHAVHRALGRPSSDLLEELLGKERDSEQDDGLSAAHSALYGQYFDRLAAFPRAGDLLRELAADGWRIVLVTSAGGSELKALRRAIDADEVIFATASADDVSEGKPAPEPVEHALQLAEVAAAQAVFIGDSVWDMKAAVRAGVRAVAVLSGGIPRADLEAAGAQEVFDDPADLLAHLKNGPLALGS</sequence>
<dbReference type="Gene3D" id="1.10.150.240">
    <property type="entry name" value="Putative phosphatase, domain 2"/>
    <property type="match status" value="1"/>
</dbReference>
<dbReference type="InterPro" id="IPR006439">
    <property type="entry name" value="HAD-SF_hydro_IA"/>
</dbReference>
<dbReference type="RefSeq" id="WP_165332317.1">
    <property type="nucleotide sequence ID" value="NZ_JAAKZW010000046.1"/>
</dbReference>
<dbReference type="InterPro" id="IPR050155">
    <property type="entry name" value="HAD-like_hydrolase_sf"/>
</dbReference>
<evidence type="ECO:0000313" key="2">
    <source>
        <dbReference type="Proteomes" id="UP000481109"/>
    </source>
</evidence>
<dbReference type="SFLD" id="SFLDG01135">
    <property type="entry name" value="C1.5.6:_HAD__Beta-PGM__Phospha"/>
    <property type="match status" value="1"/>
</dbReference>
<comment type="caution">
    <text evidence="1">The sequence shown here is derived from an EMBL/GenBank/DDBJ whole genome shotgun (WGS) entry which is preliminary data.</text>
</comment>
<dbReference type="EMBL" id="JAAKZW010000046">
    <property type="protein sequence ID" value="NGO76811.1"/>
    <property type="molecule type" value="Genomic_DNA"/>
</dbReference>
<dbReference type="NCBIfam" id="TIGR01549">
    <property type="entry name" value="HAD-SF-IA-v1"/>
    <property type="match status" value="1"/>
</dbReference>
<protein>
    <submittedName>
        <fullName evidence="1">HAD family hydrolase</fullName>
    </submittedName>
</protein>
<dbReference type="Pfam" id="PF00702">
    <property type="entry name" value="Hydrolase"/>
    <property type="match status" value="1"/>
</dbReference>
<dbReference type="GO" id="GO:0006281">
    <property type="term" value="P:DNA repair"/>
    <property type="evidence" value="ECO:0007669"/>
    <property type="project" value="TreeGrafter"/>
</dbReference>
<accession>A0A6G4XJK3</accession>
<dbReference type="PANTHER" id="PTHR43434:SF16">
    <property type="entry name" value="BLL8046 PROTEIN"/>
    <property type="match status" value="1"/>
</dbReference>
<dbReference type="PANTHER" id="PTHR43434">
    <property type="entry name" value="PHOSPHOGLYCOLATE PHOSPHATASE"/>
    <property type="match status" value="1"/>
</dbReference>
<keyword evidence="2" id="KW-1185">Reference proteome</keyword>
<name>A0A6G4XJK3_9ACTN</name>
<dbReference type="SUPFAM" id="SSF56784">
    <property type="entry name" value="HAD-like"/>
    <property type="match status" value="1"/>
</dbReference>
<dbReference type="InterPro" id="IPR023198">
    <property type="entry name" value="PGP-like_dom2"/>
</dbReference>
<gene>
    <name evidence="1" type="ORF">G6045_14220</name>
</gene>
<dbReference type="Proteomes" id="UP000481109">
    <property type="component" value="Unassembled WGS sequence"/>
</dbReference>
<keyword evidence="1" id="KW-0378">Hydrolase</keyword>
<dbReference type="Gene3D" id="3.40.50.1000">
    <property type="entry name" value="HAD superfamily/HAD-like"/>
    <property type="match status" value="1"/>
</dbReference>
<dbReference type="GO" id="GO:0008967">
    <property type="term" value="F:phosphoglycolate phosphatase activity"/>
    <property type="evidence" value="ECO:0007669"/>
    <property type="project" value="TreeGrafter"/>
</dbReference>
<dbReference type="InterPro" id="IPR036412">
    <property type="entry name" value="HAD-like_sf"/>
</dbReference>
<organism evidence="1 2">
    <name type="scientific">Streptomyces mesophilus</name>
    <dbReference type="NCBI Taxonomy" id="1775132"/>
    <lineage>
        <taxon>Bacteria</taxon>
        <taxon>Bacillati</taxon>
        <taxon>Actinomycetota</taxon>
        <taxon>Actinomycetes</taxon>
        <taxon>Kitasatosporales</taxon>
        <taxon>Streptomycetaceae</taxon>
        <taxon>Streptomyces</taxon>
    </lineage>
</organism>
<dbReference type="InterPro" id="IPR023214">
    <property type="entry name" value="HAD_sf"/>
</dbReference>
<reference evidence="1 2" key="1">
    <citation type="submission" date="2020-02" db="EMBL/GenBank/DDBJ databases">
        <title>Whole-genome analyses of novel actinobacteria.</title>
        <authorList>
            <person name="Sahin N."/>
            <person name="Tokatli A."/>
        </authorList>
    </citation>
    <scope>NUCLEOTIDE SEQUENCE [LARGE SCALE GENOMIC DNA]</scope>
    <source>
        <strain evidence="1 2">YC504</strain>
    </source>
</reference>
<dbReference type="GO" id="GO:0005829">
    <property type="term" value="C:cytosol"/>
    <property type="evidence" value="ECO:0007669"/>
    <property type="project" value="TreeGrafter"/>
</dbReference>
<dbReference type="SFLD" id="SFLDS00003">
    <property type="entry name" value="Haloacid_Dehalogenase"/>
    <property type="match status" value="1"/>
</dbReference>
<proteinExistence type="predicted"/>
<dbReference type="AlphaFoldDB" id="A0A6G4XJK3"/>
<dbReference type="SFLD" id="SFLDG01129">
    <property type="entry name" value="C1.5:_HAD__Beta-PGM__Phosphata"/>
    <property type="match status" value="1"/>
</dbReference>
<evidence type="ECO:0000313" key="1">
    <source>
        <dbReference type="EMBL" id="NGO76811.1"/>
    </source>
</evidence>